<dbReference type="PROSITE" id="PS50222">
    <property type="entry name" value="EF_HAND_2"/>
    <property type="match status" value="1"/>
</dbReference>
<organism evidence="9 10">
    <name type="scientific">Symbiodinium natans</name>
    <dbReference type="NCBI Taxonomy" id="878477"/>
    <lineage>
        <taxon>Eukaryota</taxon>
        <taxon>Sar</taxon>
        <taxon>Alveolata</taxon>
        <taxon>Dinophyceae</taxon>
        <taxon>Suessiales</taxon>
        <taxon>Symbiodiniaceae</taxon>
        <taxon>Symbiodinium</taxon>
    </lineage>
</organism>
<keyword evidence="3 6" id="KW-1133">Transmembrane helix</keyword>
<dbReference type="GO" id="GO:0005216">
    <property type="term" value="F:monoatomic ion channel activity"/>
    <property type="evidence" value="ECO:0007669"/>
    <property type="project" value="InterPro"/>
</dbReference>
<evidence type="ECO:0000259" key="7">
    <source>
        <dbReference type="PROSITE" id="PS50222"/>
    </source>
</evidence>
<feature type="transmembrane region" description="Helical" evidence="6">
    <location>
        <begin position="1236"/>
        <end position="1252"/>
    </location>
</feature>
<evidence type="ECO:0000256" key="1">
    <source>
        <dbReference type="ARBA" id="ARBA00004141"/>
    </source>
</evidence>
<evidence type="ECO:0000256" key="5">
    <source>
        <dbReference type="SAM" id="MobiDB-lite"/>
    </source>
</evidence>
<comment type="subcellular location">
    <subcellularLocation>
        <location evidence="1">Membrane</location>
        <topology evidence="1">Multi-pass membrane protein</topology>
    </subcellularLocation>
</comment>
<evidence type="ECO:0000313" key="10">
    <source>
        <dbReference type="Proteomes" id="UP000604046"/>
    </source>
</evidence>
<evidence type="ECO:0000256" key="6">
    <source>
        <dbReference type="SAM" id="Phobius"/>
    </source>
</evidence>
<dbReference type="Gene3D" id="3.40.50.80">
    <property type="entry name" value="Nucleotide-binding domain of ferredoxin-NADP reductase (FNR) module"/>
    <property type="match status" value="1"/>
</dbReference>
<evidence type="ECO:0000256" key="4">
    <source>
        <dbReference type="ARBA" id="ARBA00023136"/>
    </source>
</evidence>
<dbReference type="SUPFAM" id="SSF47473">
    <property type="entry name" value="EF-hand"/>
    <property type="match status" value="1"/>
</dbReference>
<accession>A0A812PDN9</accession>
<dbReference type="Gene3D" id="2.30.110.10">
    <property type="entry name" value="Electron Transport, Fmn-binding Protein, Chain A"/>
    <property type="match status" value="1"/>
</dbReference>
<dbReference type="InterPro" id="IPR017938">
    <property type="entry name" value="Riboflavin_synthase-like_b-brl"/>
</dbReference>
<dbReference type="PANTHER" id="PTHR42815">
    <property type="entry name" value="FAD-BINDING, PUTATIVE (AFU_ORTHOLOGUE AFUA_6G07600)-RELATED"/>
    <property type="match status" value="1"/>
</dbReference>
<dbReference type="InterPro" id="IPR039261">
    <property type="entry name" value="FNR_nucleotide-bd"/>
</dbReference>
<evidence type="ECO:0000259" key="8">
    <source>
        <dbReference type="PROSITE" id="PS51384"/>
    </source>
</evidence>
<dbReference type="Gene3D" id="1.10.238.10">
    <property type="entry name" value="EF-hand"/>
    <property type="match status" value="1"/>
</dbReference>
<dbReference type="SUPFAM" id="SSF81324">
    <property type="entry name" value="Voltage-gated potassium channels"/>
    <property type="match status" value="2"/>
</dbReference>
<dbReference type="OrthoDB" id="416585at2759"/>
<dbReference type="SUPFAM" id="SSF63380">
    <property type="entry name" value="Riboflavin synthase domain-like"/>
    <property type="match status" value="1"/>
</dbReference>
<feature type="region of interest" description="Disordered" evidence="5">
    <location>
        <begin position="675"/>
        <end position="716"/>
    </location>
</feature>
<evidence type="ECO:0000256" key="3">
    <source>
        <dbReference type="ARBA" id="ARBA00022989"/>
    </source>
</evidence>
<dbReference type="Pfam" id="PF00520">
    <property type="entry name" value="Ion_trans"/>
    <property type="match status" value="2"/>
</dbReference>
<dbReference type="InterPro" id="IPR012349">
    <property type="entry name" value="Split_barrel_FMN-bd"/>
</dbReference>
<dbReference type="PANTHER" id="PTHR42815:SF2">
    <property type="entry name" value="FAD-BINDING, PUTATIVE (AFU_ORTHOLOGUE AFUA_6G07600)-RELATED"/>
    <property type="match status" value="1"/>
</dbReference>
<dbReference type="EMBL" id="CAJNDS010002105">
    <property type="protein sequence ID" value="CAE7329923.1"/>
    <property type="molecule type" value="Genomic_DNA"/>
</dbReference>
<dbReference type="Proteomes" id="UP000604046">
    <property type="component" value="Unassembled WGS sequence"/>
</dbReference>
<dbReference type="InterPro" id="IPR005821">
    <property type="entry name" value="Ion_trans_dom"/>
</dbReference>
<dbReference type="Gene3D" id="1.20.120.350">
    <property type="entry name" value="Voltage-gated potassium channels. Chain C"/>
    <property type="match status" value="1"/>
</dbReference>
<feature type="domain" description="FAD-binding FR-type" evidence="8">
    <location>
        <begin position="331"/>
        <end position="447"/>
    </location>
</feature>
<comment type="caution">
    <text evidence="9">The sequence shown here is derived from an EMBL/GenBank/DDBJ whole genome shotgun (WGS) entry which is preliminary data.</text>
</comment>
<dbReference type="Gene3D" id="2.40.30.10">
    <property type="entry name" value="Translation factors"/>
    <property type="match status" value="1"/>
</dbReference>
<dbReference type="GO" id="GO:0016020">
    <property type="term" value="C:membrane"/>
    <property type="evidence" value="ECO:0007669"/>
    <property type="project" value="UniProtKB-SubCell"/>
</dbReference>
<feature type="transmembrane region" description="Helical" evidence="6">
    <location>
        <begin position="1000"/>
        <end position="1025"/>
    </location>
</feature>
<reference evidence="9" key="1">
    <citation type="submission" date="2021-02" db="EMBL/GenBank/DDBJ databases">
        <authorList>
            <person name="Dougan E. K."/>
            <person name="Rhodes N."/>
            <person name="Thang M."/>
            <person name="Chan C."/>
        </authorList>
    </citation>
    <scope>NUCLEOTIDE SEQUENCE</scope>
</reference>
<keyword evidence="2 6" id="KW-0812">Transmembrane</keyword>
<feature type="transmembrane region" description="Helical" evidence="6">
    <location>
        <begin position="932"/>
        <end position="951"/>
    </location>
</feature>
<feature type="transmembrane region" description="Helical" evidence="6">
    <location>
        <begin position="830"/>
        <end position="854"/>
    </location>
</feature>
<feature type="transmembrane region" description="Helical" evidence="6">
    <location>
        <begin position="1299"/>
        <end position="1318"/>
    </location>
</feature>
<feature type="transmembrane region" description="Helical" evidence="6">
    <location>
        <begin position="1198"/>
        <end position="1216"/>
    </location>
</feature>
<feature type="transmembrane region" description="Helical" evidence="6">
    <location>
        <begin position="1382"/>
        <end position="1403"/>
    </location>
</feature>
<dbReference type="InterPro" id="IPR017927">
    <property type="entry name" value="FAD-bd_FR_type"/>
</dbReference>
<dbReference type="InterPro" id="IPR008333">
    <property type="entry name" value="Cbr1-like_FAD-bd_dom"/>
</dbReference>
<dbReference type="PROSITE" id="PS51384">
    <property type="entry name" value="FAD_FR"/>
    <property type="match status" value="1"/>
</dbReference>
<keyword evidence="10" id="KW-1185">Reference proteome</keyword>
<dbReference type="InterPro" id="IPR011992">
    <property type="entry name" value="EF-hand-dom_pair"/>
</dbReference>
<dbReference type="Pfam" id="PF00970">
    <property type="entry name" value="FAD_binding_6"/>
    <property type="match status" value="1"/>
</dbReference>
<sequence>MMGLRLKQPWHAGERILQEKQGTVHTSDEMGPHIYHKVIPASYRDMVGPQPHFMVSFFDVKTHESWSSLVFARPGFADCETSDGTHIDVAAALDSRDAAVAAGLMRPGVMVGAVAIDFMTRRRNRFNGVISNVNKNGHFSIQITQAFGNCPKYITRRRVQRMGSNLEFAAAAEPVTEASKVGALEASIISNADNMYFGTGTPEHGADMNIRGGSPGFVRILHDGSTICWPDYTGNGFYMSLGNVQLQNSASLVFVDWDDTGRGVQIAGAVRTLERPEVVDTEMLKVLSEEPQALRLVTMSVQKLHSIPRYSPHIYEKVELSPYNPRPTALGPDFLAVLQWARRESKDVLSFEFQLAPLPRPGSIVLKPGQHVRLALPALQGREASPPERTWTVTSSPQWFMDHARFQISVKLKPGGKASTWLHNLSRKDMEKAHLHFLGFAGEFGPQLEPGSGELRSQASMPRHAVFLTAGIGSTPAVAAIAAIAESAPRPETLTIFYSVRQVSEAAFLELLASASAVLKQLGVAYQVVLLLTGADDNEKRELKGMLSSINSVQVETGRLSAKLLSDHLSAKMEREHVEGFICGPAGFESAARGMWTAAGLHKSRSTNKVQKNVQCSMEGGGEGRQREGEAQVAEKGQELPVTPVEVSIDLYDAAIWCRDSFKQEVRDLMSRVADGATASRGTDVATASRGTDAATASRGTDGASPSRMLDGTGSQTDSLIRAKKKWRVVHTFRSGLAEPLNELDCYRKAAMTLYEAIRLRGFHQPPTNPAAWYAYKHKTRLEKWAAPAVWTLLLLDIIETPLWCNGKIYATGGICPAGESPEYLLSGLVYVPVAWAVAIELFILTFLFGNLLLHLRLYISMRGYGHATTSGRLLLEAALITLSFLDLAAFFAGSKLRIAPVLRFGLAACAVPRLEELVLSFFRTTKAVSKVGMFLVYTVVLFAFVTASMFDDLEENDPFGTPANTGFTSFSDSIYTCFAALTTATLPDALVPTYSTQRLYALIWMPFIFMGSVLLKQVILAGVYNDYSQHAKSNLMVGRELRQSGIVSAFSLLRHDHHDKKAVVRFEDFEKLVDAMSVLLDMSATKEMLRVIFHALDDNLDGVLDWSEFEEMCDVLQFQFDITKRDAPLKECLHGTAVEKWMRYIMENGSGGTNLGYAVRYPGSIMDVVMNAVVSANVIWVIGESVFDMNDIQEPAWVVNVDLFFSLIYMLEALLKLSYWSWEEYWFYADNRFDLITSLILSGVAVIFLTVRHISLETLRSANVLRLLRVLKALKHVKTYKRTSMIVSKLFSTCREVLLLNVLVVLLWASIGVQIFGGRLVPSNPRLPEDLGYFQNNYQVLNFNDVPMGMMTLFMWTLGEWNDDLATACLELAEPFSVEKVVIWMFLLSFYVASPLLAYNVLSAFAIDVYQNIESSVSKEEEEGHAVCEVERNLLRIQAELADDGWVLHIQESADLAKLRVHASLFNVA</sequence>
<dbReference type="InterPro" id="IPR002048">
    <property type="entry name" value="EF_hand_dom"/>
</dbReference>
<name>A0A812PDN9_9DINO</name>
<gene>
    <name evidence="9" type="primary">TPC1</name>
    <name evidence="9" type="ORF">SNAT2548_LOCUS17264</name>
</gene>
<dbReference type="SUPFAM" id="SSF52343">
    <property type="entry name" value="Ferredoxin reductase-like, C-terminal NADP-linked domain"/>
    <property type="match status" value="1"/>
</dbReference>
<keyword evidence="4 6" id="KW-0472">Membrane</keyword>
<dbReference type="InterPro" id="IPR027359">
    <property type="entry name" value="Volt_channel_dom_sf"/>
</dbReference>
<dbReference type="Gene3D" id="1.10.287.70">
    <property type="match status" value="2"/>
</dbReference>
<proteinExistence type="predicted"/>
<evidence type="ECO:0000256" key="2">
    <source>
        <dbReference type="ARBA" id="ARBA00022692"/>
    </source>
</evidence>
<evidence type="ECO:0000313" key="9">
    <source>
        <dbReference type="EMBL" id="CAE7329923.1"/>
    </source>
</evidence>
<dbReference type="GO" id="GO:0016491">
    <property type="term" value="F:oxidoreductase activity"/>
    <property type="evidence" value="ECO:0007669"/>
    <property type="project" value="InterPro"/>
</dbReference>
<dbReference type="GO" id="GO:0005509">
    <property type="term" value="F:calcium ion binding"/>
    <property type="evidence" value="ECO:0007669"/>
    <property type="project" value="InterPro"/>
</dbReference>
<protein>
    <submittedName>
        <fullName evidence="9">TPC1 protein</fullName>
    </submittedName>
</protein>
<feature type="domain" description="EF-hand" evidence="7">
    <location>
        <begin position="1085"/>
        <end position="1120"/>
    </location>
</feature>